<organism evidence="2 3">
    <name type="scientific">Gryllotalpicola protaetiae</name>
    <dbReference type="NCBI Taxonomy" id="2419771"/>
    <lineage>
        <taxon>Bacteria</taxon>
        <taxon>Bacillati</taxon>
        <taxon>Actinomycetota</taxon>
        <taxon>Actinomycetes</taxon>
        <taxon>Micrococcales</taxon>
        <taxon>Microbacteriaceae</taxon>
        <taxon>Gryllotalpicola</taxon>
    </lineage>
</organism>
<gene>
    <name evidence="2" type="ORF">D7I44_10395</name>
</gene>
<dbReference type="RefSeq" id="WP_120789437.1">
    <property type="nucleotide sequence ID" value="NZ_CP032624.1"/>
</dbReference>
<dbReference type="InterPro" id="IPR029058">
    <property type="entry name" value="AB_hydrolase_fold"/>
</dbReference>
<dbReference type="KEGG" id="gry:D7I44_10395"/>
<dbReference type="Pfam" id="PF12697">
    <property type="entry name" value="Abhydrolase_6"/>
    <property type="match status" value="1"/>
</dbReference>
<keyword evidence="3" id="KW-1185">Reference proteome</keyword>
<feature type="domain" description="AB hydrolase-1" evidence="1">
    <location>
        <begin position="5"/>
        <end position="226"/>
    </location>
</feature>
<proteinExistence type="predicted"/>
<dbReference type="Proteomes" id="UP000275069">
    <property type="component" value="Chromosome"/>
</dbReference>
<dbReference type="PANTHER" id="PTHR37017:SF11">
    <property type="entry name" value="ESTERASE_LIPASE_THIOESTERASE DOMAIN-CONTAINING PROTEIN"/>
    <property type="match status" value="1"/>
</dbReference>
<dbReference type="OrthoDB" id="9814966at2"/>
<dbReference type="EMBL" id="CP032624">
    <property type="protein sequence ID" value="AYG03905.1"/>
    <property type="molecule type" value="Genomic_DNA"/>
</dbReference>
<accession>A0A387BIK3</accession>
<sequence length="235" mass="24306">MSATVLLVHGAFTDGASWNKVIAHLRDEGVEARTVANPLRGLSSDGEYVSSVVAQTPGDVVLVGHSYGGPVITYAASGAENVKALVFVGAFGIDKGESAQSSSADFPAPPLTEALAPWTAPGSDLPDLTIQAERYREVFAADVTDDEAAAGAVNQRPVSALGLGEPLAVEPAWRRLPSWWVLGTEDKAADPSYQRAAAAKVGAKLTELEGGSHSIALSRSHEVAAVILDAVHATV</sequence>
<name>A0A387BIK3_9MICO</name>
<evidence type="ECO:0000313" key="2">
    <source>
        <dbReference type="EMBL" id="AYG03905.1"/>
    </source>
</evidence>
<dbReference type="InterPro" id="IPR052897">
    <property type="entry name" value="Sec-Metab_Biosynth_Hydrolase"/>
</dbReference>
<keyword evidence="2" id="KW-0378">Hydrolase</keyword>
<protein>
    <submittedName>
        <fullName evidence="2">Alpha/beta hydrolase</fullName>
    </submittedName>
</protein>
<reference evidence="2 3" key="1">
    <citation type="submission" date="2018-09" db="EMBL/GenBank/DDBJ databases">
        <title>Genome sequencing of strain 2DFW10M-5.</title>
        <authorList>
            <person name="Heo J."/>
            <person name="Kim S.-J."/>
            <person name="Kwon S.-W."/>
        </authorList>
    </citation>
    <scope>NUCLEOTIDE SEQUENCE [LARGE SCALE GENOMIC DNA]</scope>
    <source>
        <strain evidence="2 3">2DFW10M-5</strain>
    </source>
</reference>
<evidence type="ECO:0000259" key="1">
    <source>
        <dbReference type="Pfam" id="PF12697"/>
    </source>
</evidence>
<evidence type="ECO:0000313" key="3">
    <source>
        <dbReference type="Proteomes" id="UP000275069"/>
    </source>
</evidence>
<dbReference type="PANTHER" id="PTHR37017">
    <property type="entry name" value="AB HYDROLASE-1 DOMAIN-CONTAINING PROTEIN-RELATED"/>
    <property type="match status" value="1"/>
</dbReference>
<dbReference type="GO" id="GO:0016787">
    <property type="term" value="F:hydrolase activity"/>
    <property type="evidence" value="ECO:0007669"/>
    <property type="project" value="UniProtKB-KW"/>
</dbReference>
<dbReference type="AlphaFoldDB" id="A0A387BIK3"/>
<dbReference type="InterPro" id="IPR000073">
    <property type="entry name" value="AB_hydrolase_1"/>
</dbReference>
<dbReference type="SUPFAM" id="SSF53474">
    <property type="entry name" value="alpha/beta-Hydrolases"/>
    <property type="match status" value="1"/>
</dbReference>
<dbReference type="Gene3D" id="3.40.50.1820">
    <property type="entry name" value="alpha/beta hydrolase"/>
    <property type="match status" value="1"/>
</dbReference>